<sequence length="108" mass="12254">MTLCQQHCGQFLPIGQDKLTLREKAVYPTKLGHSMTEDTENLVLEILKKIQSDVAFVRQVVNDLKIRTASVENHLAAFHLDLVQISARVDTLGRRMERVETRLGLIEA</sequence>
<accession>A0A2W4R076</accession>
<dbReference type="EMBL" id="QJPH01000332">
    <property type="protein sequence ID" value="PZN77685.1"/>
    <property type="molecule type" value="Genomic_DNA"/>
</dbReference>
<comment type="caution">
    <text evidence="1">The sequence shown here is derived from an EMBL/GenBank/DDBJ whole genome shotgun (WGS) entry which is preliminary data.</text>
</comment>
<evidence type="ECO:0000313" key="1">
    <source>
        <dbReference type="EMBL" id="PZN77685.1"/>
    </source>
</evidence>
<protein>
    <submittedName>
        <fullName evidence="1">Uncharacterized protein</fullName>
    </submittedName>
</protein>
<name>A0A2W4R076_9GAMM</name>
<evidence type="ECO:0000313" key="2">
    <source>
        <dbReference type="Proteomes" id="UP000249396"/>
    </source>
</evidence>
<gene>
    <name evidence="1" type="ORF">DM484_14395</name>
</gene>
<organism evidence="1 2">
    <name type="scientific">Candidatus Methylumidiphilus alinenensis</name>
    <dbReference type="NCBI Taxonomy" id="2202197"/>
    <lineage>
        <taxon>Bacteria</taxon>
        <taxon>Pseudomonadati</taxon>
        <taxon>Pseudomonadota</taxon>
        <taxon>Gammaproteobacteria</taxon>
        <taxon>Methylococcales</taxon>
        <taxon>Candidatus Methylumidiphilus</taxon>
    </lineage>
</organism>
<dbReference type="AlphaFoldDB" id="A0A2W4R076"/>
<proteinExistence type="predicted"/>
<dbReference type="Proteomes" id="UP000249396">
    <property type="component" value="Unassembled WGS sequence"/>
</dbReference>
<reference evidence="1 2" key="1">
    <citation type="journal article" date="2018" name="Aquat. Microb. Ecol.">
        <title>Gammaproteobacterial methanotrophs dominate.</title>
        <authorList>
            <person name="Rissanen A.J."/>
            <person name="Saarenheimo J."/>
            <person name="Tiirola M."/>
            <person name="Peura S."/>
            <person name="Aalto S.L."/>
            <person name="Karvinen A."/>
            <person name="Nykanen H."/>
        </authorList>
    </citation>
    <scope>NUCLEOTIDE SEQUENCE [LARGE SCALE GENOMIC DNA]</scope>
    <source>
        <strain evidence="1">AMbin10</strain>
    </source>
</reference>